<dbReference type="AlphaFoldDB" id="A0A1V6P727"/>
<gene>
    <name evidence="2" type="ORF">PENANT_c238G09961</name>
</gene>
<dbReference type="InterPro" id="IPR002156">
    <property type="entry name" value="RNaseH_domain"/>
</dbReference>
<dbReference type="CDD" id="cd09276">
    <property type="entry name" value="Rnase_HI_RT_non_LTR"/>
    <property type="match status" value="1"/>
</dbReference>
<comment type="caution">
    <text evidence="2">The sequence shown here is derived from an EMBL/GenBank/DDBJ whole genome shotgun (WGS) entry which is preliminary data.</text>
</comment>
<dbReference type="GO" id="GO:0004523">
    <property type="term" value="F:RNA-DNA hybrid ribonuclease activity"/>
    <property type="evidence" value="ECO:0007669"/>
    <property type="project" value="InterPro"/>
</dbReference>
<accession>A0A1V6P727</accession>
<dbReference type="InterPro" id="IPR012337">
    <property type="entry name" value="RNaseH-like_sf"/>
</dbReference>
<dbReference type="InterPro" id="IPR036397">
    <property type="entry name" value="RNaseH_sf"/>
</dbReference>
<evidence type="ECO:0000259" key="1">
    <source>
        <dbReference type="PROSITE" id="PS50879"/>
    </source>
</evidence>
<feature type="non-terminal residue" evidence="2">
    <location>
        <position position="1"/>
    </location>
</feature>
<dbReference type="PANTHER" id="PTHR33481">
    <property type="entry name" value="REVERSE TRANSCRIPTASE"/>
    <property type="match status" value="1"/>
</dbReference>
<dbReference type="SUPFAM" id="SSF56672">
    <property type="entry name" value="DNA/RNA polymerases"/>
    <property type="match status" value="1"/>
</dbReference>
<name>A0A1V6P727_9EURO</name>
<feature type="domain" description="RNase H type-1" evidence="1">
    <location>
        <begin position="447"/>
        <end position="537"/>
    </location>
</feature>
<evidence type="ECO:0000313" key="2">
    <source>
        <dbReference type="EMBL" id="OQD72542.1"/>
    </source>
</evidence>
<organism evidence="2 3">
    <name type="scientific">Penicillium antarcticum</name>
    <dbReference type="NCBI Taxonomy" id="416450"/>
    <lineage>
        <taxon>Eukaryota</taxon>
        <taxon>Fungi</taxon>
        <taxon>Dikarya</taxon>
        <taxon>Ascomycota</taxon>
        <taxon>Pezizomycotina</taxon>
        <taxon>Eurotiomycetes</taxon>
        <taxon>Eurotiomycetidae</taxon>
        <taxon>Eurotiales</taxon>
        <taxon>Aspergillaceae</taxon>
        <taxon>Penicillium</taxon>
    </lineage>
</organism>
<dbReference type="PROSITE" id="PS50879">
    <property type="entry name" value="RNASE_H_1"/>
    <property type="match status" value="1"/>
</dbReference>
<keyword evidence="3" id="KW-1185">Reference proteome</keyword>
<sequence length="537" mass="59434">LIEIPVVLETVVQLFNACIKTGYNPSHFQRSITVVLRKQGKSDYQLAKSFRPVALLNTLGKFLEAVVARRISYAAETNGLLPRSHLGGRKGISTDHAIHIIIDRIKTAWGKGKPVVSLLMLDVPGAYDNVSHERLLHNLKNVAWDISFPGNGWVDDVCFMTKGDSERETIKKLRAACRKADQWAEKHASVFDPKKYALVHFVNTREVDPQYTSLSLRGHTVTATRTAERYLGYWLDPGLEFHHHREKAVTKAGVSLHALRSLAGSTWGASLYAMRKIYQAVIIPQMLFGVSAWYQPTLISNYKARTISQPFAAIQKQAACLISGAFKSTAAEALNTELHLPPISVHMNRLVKETALRLRTGPESAVPPTMLRRRPADERDWAGWTPMEAQAWKAGGCLTAPPNTLTRGWESRKAFVLAPWQAPPEVIIEDREAAVNNHNQILTKDPGARPLILYTDGSGIDGKIGAAAVVGLEDQHVHSQMGDDNTSTVYAAELRAIEMALEMVLESTEPWAKQAKNGIVIFVDSQAALKALRRPGM</sequence>
<reference evidence="3" key="1">
    <citation type="journal article" date="2017" name="Nat. Microbiol.">
        <title>Global analysis of biosynthetic gene clusters reveals vast potential of secondary metabolite production in Penicillium species.</title>
        <authorList>
            <person name="Nielsen J.C."/>
            <person name="Grijseels S."/>
            <person name="Prigent S."/>
            <person name="Ji B."/>
            <person name="Dainat J."/>
            <person name="Nielsen K.F."/>
            <person name="Frisvad J.C."/>
            <person name="Workman M."/>
            <person name="Nielsen J."/>
        </authorList>
    </citation>
    <scope>NUCLEOTIDE SEQUENCE [LARGE SCALE GENOMIC DNA]</scope>
    <source>
        <strain evidence="3">IBT 31811</strain>
    </source>
</reference>
<proteinExistence type="predicted"/>
<dbReference type="PANTHER" id="PTHR33481:SF1">
    <property type="entry name" value="ENDONUCLEASE_EXONUCLEASE_PHOSPHATASE DOMAIN-CONTAINING PROTEIN-RELATED"/>
    <property type="match status" value="1"/>
</dbReference>
<feature type="non-terminal residue" evidence="2">
    <location>
        <position position="537"/>
    </location>
</feature>
<dbReference type="SUPFAM" id="SSF53098">
    <property type="entry name" value="Ribonuclease H-like"/>
    <property type="match status" value="1"/>
</dbReference>
<evidence type="ECO:0000313" key="3">
    <source>
        <dbReference type="Proteomes" id="UP000191672"/>
    </source>
</evidence>
<dbReference type="Proteomes" id="UP000191672">
    <property type="component" value="Unassembled WGS sequence"/>
</dbReference>
<dbReference type="EMBL" id="MDYN01000238">
    <property type="protein sequence ID" value="OQD72542.1"/>
    <property type="molecule type" value="Genomic_DNA"/>
</dbReference>
<dbReference type="GO" id="GO:0003676">
    <property type="term" value="F:nucleic acid binding"/>
    <property type="evidence" value="ECO:0007669"/>
    <property type="project" value="InterPro"/>
</dbReference>
<dbReference type="Gene3D" id="3.30.420.10">
    <property type="entry name" value="Ribonuclease H-like superfamily/Ribonuclease H"/>
    <property type="match status" value="1"/>
</dbReference>
<dbReference type="STRING" id="416450.A0A1V6P727"/>
<protein>
    <recommendedName>
        <fullName evidence="1">RNase H type-1 domain-containing protein</fullName>
    </recommendedName>
</protein>
<dbReference type="InterPro" id="IPR043502">
    <property type="entry name" value="DNA/RNA_pol_sf"/>
</dbReference>